<dbReference type="Proteomes" id="UP001157440">
    <property type="component" value="Unassembled WGS sequence"/>
</dbReference>
<evidence type="ECO:0000313" key="2">
    <source>
        <dbReference type="Proteomes" id="UP001157440"/>
    </source>
</evidence>
<gene>
    <name evidence="1" type="ORF">GCM10007890_60580</name>
</gene>
<protein>
    <submittedName>
        <fullName evidence="1">Uncharacterized protein</fullName>
    </submittedName>
</protein>
<proteinExistence type="predicted"/>
<keyword evidence="2" id="KW-1185">Reference proteome</keyword>
<dbReference type="AlphaFoldDB" id="A0AA37TTL8"/>
<dbReference type="EMBL" id="BSPL01000033">
    <property type="protein sequence ID" value="GLS74043.1"/>
    <property type="molecule type" value="Genomic_DNA"/>
</dbReference>
<sequence>MPQTHQASPALRFVPGAKTLPEQIAEAVGSRSTPLSQLLRLMAALEAEGGNEALRLQLRARIGAPLNARMPNPARQCRRCR</sequence>
<organism evidence="1 2">
    <name type="scientific">Methylobacterium tardum</name>
    <dbReference type="NCBI Taxonomy" id="374432"/>
    <lineage>
        <taxon>Bacteria</taxon>
        <taxon>Pseudomonadati</taxon>
        <taxon>Pseudomonadota</taxon>
        <taxon>Alphaproteobacteria</taxon>
        <taxon>Hyphomicrobiales</taxon>
        <taxon>Methylobacteriaceae</taxon>
        <taxon>Methylobacterium</taxon>
    </lineage>
</organism>
<dbReference type="RefSeq" id="WP_238195473.1">
    <property type="nucleotide sequence ID" value="NZ_BPQZ01000005.1"/>
</dbReference>
<comment type="caution">
    <text evidence="1">The sequence shown here is derived from an EMBL/GenBank/DDBJ whole genome shotgun (WGS) entry which is preliminary data.</text>
</comment>
<name>A0AA37TTL8_9HYPH</name>
<evidence type="ECO:0000313" key="1">
    <source>
        <dbReference type="EMBL" id="GLS74043.1"/>
    </source>
</evidence>
<reference evidence="2" key="1">
    <citation type="journal article" date="2019" name="Int. J. Syst. Evol. Microbiol.">
        <title>The Global Catalogue of Microorganisms (GCM) 10K type strain sequencing project: providing services to taxonomists for standard genome sequencing and annotation.</title>
        <authorList>
            <consortium name="The Broad Institute Genomics Platform"/>
            <consortium name="The Broad Institute Genome Sequencing Center for Infectious Disease"/>
            <person name="Wu L."/>
            <person name="Ma J."/>
        </authorList>
    </citation>
    <scope>NUCLEOTIDE SEQUENCE [LARGE SCALE GENOMIC DNA]</scope>
    <source>
        <strain evidence="2">NBRC 103632</strain>
    </source>
</reference>
<accession>A0AA37TTL8</accession>